<name>A0A9P7QT35_9PEZI</name>
<sequence length="368" mass="40723">MDTEDGYEDEAEAASSSSLQATFQRACDICRARKVRFAAIENAHAHIAEQKIDQIDSRLNEAIGLLKGLHDTLNTGSGAPYTTPKPTSMFRSTELNSSSITVVEGESSLAAQFSFADDFIRKVAKTEPLQTSGLEMGESLENLSQIVAAYKQQPVSEETTYPNARPTERPGLHTWELPPIQESVAVIHNSCCQMTLLFAPFVPFVVIFCHVIETVDQADLGRLDEFVASIKDAACISSAATRVHRLFNALHGIALRYIEYRSVQSYDNQSQSDPEVDWVLATPALPPIWDEGGNQQLQESGPNILRCNAAVDNRQCDATTFEGISIGVDENRSLMRMGHQMELESWFYNSEAMTGILKQYETKSTEES</sequence>
<reference evidence="1" key="1">
    <citation type="submission" date="2021-05" db="EMBL/GenBank/DDBJ databases">
        <title>Comparative genomics of three Colletotrichum scovillei strains and genetic complementation revealed genes involved fungal growth and virulence on chili pepper.</title>
        <authorList>
            <person name="Hsieh D.-K."/>
            <person name="Chuang S.-C."/>
            <person name="Chen C.-Y."/>
            <person name="Chao Y.-T."/>
            <person name="Lu M.-Y.J."/>
            <person name="Lee M.-H."/>
            <person name="Shih M.-C."/>
        </authorList>
    </citation>
    <scope>NUCLEOTIDE SEQUENCE</scope>
    <source>
        <strain evidence="1">Coll-153</strain>
    </source>
</reference>
<dbReference type="AlphaFoldDB" id="A0A9P7QT35"/>
<protein>
    <submittedName>
        <fullName evidence="1">Fungal specific transcription factor domain-containing protein</fullName>
    </submittedName>
</protein>
<dbReference type="Proteomes" id="UP000699042">
    <property type="component" value="Unassembled WGS sequence"/>
</dbReference>
<accession>A0A9P7QT35</accession>
<evidence type="ECO:0000313" key="2">
    <source>
        <dbReference type="Proteomes" id="UP000699042"/>
    </source>
</evidence>
<evidence type="ECO:0000313" key="1">
    <source>
        <dbReference type="EMBL" id="KAG7040957.1"/>
    </source>
</evidence>
<keyword evidence="2" id="KW-1185">Reference proteome</keyword>
<proteinExistence type="predicted"/>
<comment type="caution">
    <text evidence="1">The sequence shown here is derived from an EMBL/GenBank/DDBJ whole genome shotgun (WGS) entry which is preliminary data.</text>
</comment>
<gene>
    <name evidence="1" type="ORF">JMJ77_010061</name>
</gene>
<dbReference type="EMBL" id="JAESDN010000017">
    <property type="protein sequence ID" value="KAG7040957.1"/>
    <property type="molecule type" value="Genomic_DNA"/>
</dbReference>
<organism evidence="1 2">
    <name type="scientific">Colletotrichum scovillei</name>
    <dbReference type="NCBI Taxonomy" id="1209932"/>
    <lineage>
        <taxon>Eukaryota</taxon>
        <taxon>Fungi</taxon>
        <taxon>Dikarya</taxon>
        <taxon>Ascomycota</taxon>
        <taxon>Pezizomycotina</taxon>
        <taxon>Sordariomycetes</taxon>
        <taxon>Hypocreomycetidae</taxon>
        <taxon>Glomerellales</taxon>
        <taxon>Glomerellaceae</taxon>
        <taxon>Colletotrichum</taxon>
        <taxon>Colletotrichum acutatum species complex</taxon>
    </lineage>
</organism>